<sequence>MSGCCFSKDVATWHFLHSTDLTVIVATSSDSGAFADWVNYSSSIALGADGSSGGAGGRGHNNGGGNSGRVWRPINYTLPAIQNEWVWCYTPSYYNWVYSIMAKSTNPS</sequence>
<evidence type="ECO:0000313" key="2">
    <source>
        <dbReference type="Proteomes" id="UP001202328"/>
    </source>
</evidence>
<accession>A0AAD4SGQ6</accession>
<name>A0AAD4SGQ6_9MAGN</name>
<proteinExistence type="predicted"/>
<reference evidence="1" key="1">
    <citation type="submission" date="2022-04" db="EMBL/GenBank/DDBJ databases">
        <title>A functionally conserved STORR gene fusion in Papaver species that diverged 16.8 million years ago.</title>
        <authorList>
            <person name="Catania T."/>
        </authorList>
    </citation>
    <scope>NUCLEOTIDE SEQUENCE</scope>
    <source>
        <strain evidence="1">S-188037</strain>
    </source>
</reference>
<protein>
    <submittedName>
        <fullName evidence="1">Uncharacterized protein</fullName>
    </submittedName>
</protein>
<comment type="caution">
    <text evidence="1">The sequence shown here is derived from an EMBL/GenBank/DDBJ whole genome shotgun (WGS) entry which is preliminary data.</text>
</comment>
<dbReference type="EMBL" id="JAJJMB010010581">
    <property type="protein sequence ID" value="KAI3907543.1"/>
    <property type="molecule type" value="Genomic_DNA"/>
</dbReference>
<organism evidence="1 2">
    <name type="scientific">Papaver atlanticum</name>
    <dbReference type="NCBI Taxonomy" id="357466"/>
    <lineage>
        <taxon>Eukaryota</taxon>
        <taxon>Viridiplantae</taxon>
        <taxon>Streptophyta</taxon>
        <taxon>Embryophyta</taxon>
        <taxon>Tracheophyta</taxon>
        <taxon>Spermatophyta</taxon>
        <taxon>Magnoliopsida</taxon>
        <taxon>Ranunculales</taxon>
        <taxon>Papaveraceae</taxon>
        <taxon>Papaveroideae</taxon>
        <taxon>Papaver</taxon>
    </lineage>
</organism>
<dbReference type="Proteomes" id="UP001202328">
    <property type="component" value="Unassembled WGS sequence"/>
</dbReference>
<gene>
    <name evidence="1" type="ORF">MKW98_016187</name>
</gene>
<keyword evidence="2" id="KW-1185">Reference proteome</keyword>
<evidence type="ECO:0000313" key="1">
    <source>
        <dbReference type="EMBL" id="KAI3907543.1"/>
    </source>
</evidence>
<dbReference type="AlphaFoldDB" id="A0AAD4SGQ6"/>